<dbReference type="Proteomes" id="UP001233999">
    <property type="component" value="Unassembled WGS sequence"/>
</dbReference>
<feature type="chain" id="PRO_5042267975" evidence="2">
    <location>
        <begin position="23"/>
        <end position="988"/>
    </location>
</feature>
<feature type="region of interest" description="Disordered" evidence="1">
    <location>
        <begin position="211"/>
        <end position="240"/>
    </location>
</feature>
<feature type="region of interest" description="Disordered" evidence="1">
    <location>
        <begin position="382"/>
        <end position="428"/>
    </location>
</feature>
<feature type="compositionally biased region" description="Basic and acidic residues" evidence="1">
    <location>
        <begin position="404"/>
        <end position="418"/>
    </location>
</feature>
<evidence type="ECO:0000256" key="2">
    <source>
        <dbReference type="SAM" id="SignalP"/>
    </source>
</evidence>
<proteinExistence type="predicted"/>
<feature type="compositionally biased region" description="Basic and acidic residues" evidence="1">
    <location>
        <begin position="215"/>
        <end position="232"/>
    </location>
</feature>
<reference evidence="3" key="1">
    <citation type="journal article" date="2023" name="IScience">
        <title>Live-bearing cockroach genome reveals convergent evolutionary mechanisms linked to viviparity in insects and beyond.</title>
        <authorList>
            <person name="Fouks B."/>
            <person name="Harrison M.C."/>
            <person name="Mikhailova A.A."/>
            <person name="Marchal E."/>
            <person name="English S."/>
            <person name="Carruthers M."/>
            <person name="Jennings E.C."/>
            <person name="Chiamaka E.L."/>
            <person name="Frigard R.A."/>
            <person name="Pippel M."/>
            <person name="Attardo G.M."/>
            <person name="Benoit J.B."/>
            <person name="Bornberg-Bauer E."/>
            <person name="Tobe S.S."/>
        </authorList>
    </citation>
    <scope>NUCLEOTIDE SEQUENCE</scope>
    <source>
        <strain evidence="3">Stay&amp;Tobe</strain>
    </source>
</reference>
<feature type="region of interest" description="Disordered" evidence="1">
    <location>
        <begin position="855"/>
        <end position="876"/>
    </location>
</feature>
<protein>
    <submittedName>
        <fullName evidence="3">Uncharacterized protein</fullName>
    </submittedName>
</protein>
<dbReference type="AlphaFoldDB" id="A0AAD8E6P9"/>
<comment type="caution">
    <text evidence="3">The sequence shown here is derived from an EMBL/GenBank/DDBJ whole genome shotgun (WGS) entry which is preliminary data.</text>
</comment>
<organism evidence="3 4">
    <name type="scientific">Diploptera punctata</name>
    <name type="common">Pacific beetle cockroach</name>
    <dbReference type="NCBI Taxonomy" id="6984"/>
    <lineage>
        <taxon>Eukaryota</taxon>
        <taxon>Metazoa</taxon>
        <taxon>Ecdysozoa</taxon>
        <taxon>Arthropoda</taxon>
        <taxon>Hexapoda</taxon>
        <taxon>Insecta</taxon>
        <taxon>Pterygota</taxon>
        <taxon>Neoptera</taxon>
        <taxon>Polyneoptera</taxon>
        <taxon>Dictyoptera</taxon>
        <taxon>Blattodea</taxon>
        <taxon>Blaberoidea</taxon>
        <taxon>Blaberidae</taxon>
        <taxon>Diplopterinae</taxon>
        <taxon>Diploptera</taxon>
    </lineage>
</organism>
<evidence type="ECO:0000313" key="3">
    <source>
        <dbReference type="EMBL" id="KAJ9578846.1"/>
    </source>
</evidence>
<gene>
    <name evidence="3" type="ORF">L9F63_004950</name>
</gene>
<evidence type="ECO:0000256" key="1">
    <source>
        <dbReference type="SAM" id="MobiDB-lite"/>
    </source>
</evidence>
<evidence type="ECO:0000313" key="4">
    <source>
        <dbReference type="Proteomes" id="UP001233999"/>
    </source>
</evidence>
<name>A0AAD8E6P9_DIPPU</name>
<keyword evidence="4" id="KW-1185">Reference proteome</keyword>
<keyword evidence="2" id="KW-0732">Signal</keyword>
<feature type="signal peptide" evidence="2">
    <location>
        <begin position="1"/>
        <end position="22"/>
    </location>
</feature>
<sequence length="988" mass="112222">MLQVGLKTFTILLVCGFLSASGDEETTTTKLPKVQVTRTALHVARSLNPDTTETVQVRTRNGDFATLIVRKRGAKSSFGVPLPVSVSSGTVKVQDEREAKRESTFQNVEVKVGKDVINIVESPMNLEQNTANNREEKLIRLPSPVYVTSSPMGIKGEQQQSNDFWQRSRSIMHIDSEGIPVIQGVRMPDDESDRHTWRNARVINNVLVPSVKTTSNDKQDTTHVETNKKPGEDSIPDYNDNIHKKKVDTRARIVDYINTVNQRETERRNAGHTIQFPTSRRSDDKIEGRELKEFESEGRVLQHPGSSVYPTSLLYTPPSYKPSRVSFEGVRTPVLQYAHPELGVQPAKVVTKQEEESQINTGSKRNSMVLAYFGQDIHSDHSPYAYEPGIETNEEESEVSGTESYDKRSSNSDKENVKTSHHWPKKSLAYLNQEPSEDTYGLGNDKYIKRFPYNGYNNINYKDNYYSRYKGMIGGSEYSRYPHGSYSQVYQERPFWERIGDTIRDHVQTSMEKVSDITRPVVEPLVEATQKISHNLGFASDPHIIQDKVGSTVAAYPVLLPALGLVAGGAALGLGAVAVGRYLDVDVMKRRNGEDLEVEHKRALEKIIQNLGNTNLPQEEGTWVIAEEFRNPEEQKRALESAARSLSESNKEDAEKKAIEEIVRTLQEKYYNQQRLGEMKINTNIFRSMHDNSQTNIDAVKKYSPSQDDKIQNTFGRQAIWSRADDIQNQEKEKQILESIVKTLSDQEIFKTNWAKSGQSTENENQQRLEKSRIQADIIENDKRIEEKMSTDGDIIFVVSEEPKGHLQSRFIVPKKDVEKLYLERQDDFKQSLPDSQVHRFIGVSNFAGRFAQNKENEREISDHHTLSKRSTEEDKEIANLDRSKQYLDNVIDKQQETLAMLGNDWSYTPCAKKMFCDAMIKQPADAVLLMEKKMTTFLSLIQPNEAVSYHLNDVMEAVKRHDCSAFTCPRAVDASQVETPNNGPSPR</sequence>
<reference evidence="3" key="2">
    <citation type="submission" date="2023-05" db="EMBL/GenBank/DDBJ databases">
        <authorList>
            <person name="Fouks B."/>
        </authorList>
    </citation>
    <scope>NUCLEOTIDE SEQUENCE</scope>
    <source>
        <strain evidence="3">Stay&amp;Tobe</strain>
        <tissue evidence="3">Testes</tissue>
    </source>
</reference>
<dbReference type="EMBL" id="JASPKZ010008858">
    <property type="protein sequence ID" value="KAJ9578846.1"/>
    <property type="molecule type" value="Genomic_DNA"/>
</dbReference>
<accession>A0AAD8E6P9</accession>